<accession>A0AA41H5B8</accession>
<keyword evidence="4" id="KW-1185">Reference proteome</keyword>
<protein>
    <submittedName>
        <fullName evidence="2">DNA-binding transcriptional regulator YiaG</fullName>
    </submittedName>
</protein>
<dbReference type="EMBL" id="JALJZU010000016">
    <property type="protein sequence ID" value="MCP2012233.1"/>
    <property type="molecule type" value="Genomic_DNA"/>
</dbReference>
<sequence length="154" mass="17153">MYHFTDGGLRNVWLKNGYVEKDTPYGKAVSFHDLDGLIKTICLALSSKPGKLTGAEFRYIRCGLLLSQKSLGKLLGCTEQAIAKWEKTGKVPKTSDLVIRMLYKKAHDGNERIGATVEMLNIIDRISHSRIIVSESRQKWTSTVEEEPGDVAVA</sequence>
<comment type="caution">
    <text evidence="1">The sequence shown here is derived from an EMBL/GenBank/DDBJ whole genome shotgun (WGS) entry which is preliminary data.</text>
</comment>
<dbReference type="RefSeq" id="WP_217941073.1">
    <property type="nucleotide sequence ID" value="NZ_JAHTGR010000002.1"/>
</dbReference>
<evidence type="ECO:0000313" key="3">
    <source>
        <dbReference type="Proteomes" id="UP001155901"/>
    </source>
</evidence>
<dbReference type="AlphaFoldDB" id="A0AA41H5B8"/>
<evidence type="ECO:0000313" key="1">
    <source>
        <dbReference type="EMBL" id="MBV6320399.1"/>
    </source>
</evidence>
<keyword evidence="2" id="KW-0238">DNA-binding</keyword>
<proteinExistence type="predicted"/>
<evidence type="ECO:0000313" key="2">
    <source>
        <dbReference type="EMBL" id="MCP2012233.1"/>
    </source>
</evidence>
<dbReference type="GO" id="GO:0003677">
    <property type="term" value="F:DNA binding"/>
    <property type="evidence" value="ECO:0007669"/>
    <property type="project" value="UniProtKB-KW"/>
</dbReference>
<name>A0AA41H5B8_9BURK</name>
<dbReference type="Proteomes" id="UP001162889">
    <property type="component" value="Unassembled WGS sequence"/>
</dbReference>
<evidence type="ECO:0000313" key="4">
    <source>
        <dbReference type="Proteomes" id="UP001162889"/>
    </source>
</evidence>
<reference evidence="2" key="2">
    <citation type="submission" date="2022-03" db="EMBL/GenBank/DDBJ databases">
        <title>Genome Encyclopedia of Bacteria and Archaea VI: Functional Genomics of Type Strains.</title>
        <authorList>
            <person name="Whitman W."/>
        </authorList>
    </citation>
    <scope>NUCLEOTIDE SEQUENCE</scope>
    <source>
        <strain evidence="2">HSC-15S17</strain>
    </source>
</reference>
<dbReference type="InterPro" id="IPR001387">
    <property type="entry name" value="Cro/C1-type_HTH"/>
</dbReference>
<organism evidence="1 3">
    <name type="scientific">Duganella violaceipulchra</name>
    <dbReference type="NCBI Taxonomy" id="2849652"/>
    <lineage>
        <taxon>Bacteria</taxon>
        <taxon>Pseudomonadati</taxon>
        <taxon>Pseudomonadota</taxon>
        <taxon>Betaproteobacteria</taxon>
        <taxon>Burkholderiales</taxon>
        <taxon>Oxalobacteraceae</taxon>
        <taxon>Telluria group</taxon>
        <taxon>Duganella</taxon>
    </lineage>
</organism>
<reference evidence="1" key="1">
    <citation type="submission" date="2021-07" db="EMBL/GenBank/DDBJ databases">
        <title>Characterization of violacein-producing bacteria and related species.</title>
        <authorList>
            <person name="Wilson H.S."/>
            <person name="De Leon M.E."/>
        </authorList>
    </citation>
    <scope>NUCLEOTIDE SEQUENCE</scope>
    <source>
        <strain evidence="1">HSC-15S17</strain>
    </source>
</reference>
<dbReference type="Proteomes" id="UP001155901">
    <property type="component" value="Unassembled WGS sequence"/>
</dbReference>
<dbReference type="EMBL" id="JAHTGR010000002">
    <property type="protein sequence ID" value="MBV6320399.1"/>
    <property type="molecule type" value="Genomic_DNA"/>
</dbReference>
<gene>
    <name evidence="1" type="ORF">KVP70_05575</name>
    <name evidence="2" type="ORF">L1274_005993</name>
</gene>
<dbReference type="CDD" id="cd00093">
    <property type="entry name" value="HTH_XRE"/>
    <property type="match status" value="1"/>
</dbReference>